<dbReference type="Proteomes" id="UP001500618">
    <property type="component" value="Unassembled WGS sequence"/>
</dbReference>
<dbReference type="EMBL" id="BAAANY010000009">
    <property type="protein sequence ID" value="GAA1680740.1"/>
    <property type="molecule type" value="Genomic_DNA"/>
</dbReference>
<dbReference type="InterPro" id="IPR007061">
    <property type="entry name" value="MST-like"/>
</dbReference>
<dbReference type="Gene3D" id="1.20.120.450">
    <property type="entry name" value="dinb family like domain"/>
    <property type="match status" value="1"/>
</dbReference>
<dbReference type="RefSeq" id="WP_344311097.1">
    <property type="nucleotide sequence ID" value="NZ_BAAANY010000009.1"/>
</dbReference>
<reference evidence="2" key="1">
    <citation type="journal article" date="2019" name="Int. J. Syst. Evol. Microbiol.">
        <title>The Global Catalogue of Microorganisms (GCM) 10K type strain sequencing project: providing services to taxonomists for standard genome sequencing and annotation.</title>
        <authorList>
            <consortium name="The Broad Institute Genomics Platform"/>
            <consortium name="The Broad Institute Genome Sequencing Center for Infectious Disease"/>
            <person name="Wu L."/>
            <person name="Ma J."/>
        </authorList>
    </citation>
    <scope>NUCLEOTIDE SEQUENCE [LARGE SCALE GENOMIC DNA]</scope>
    <source>
        <strain evidence="2">JCM 14718</strain>
    </source>
</reference>
<dbReference type="InterPro" id="IPR034660">
    <property type="entry name" value="DinB/YfiT-like"/>
</dbReference>
<dbReference type="Pfam" id="PF04978">
    <property type="entry name" value="MST"/>
    <property type="match status" value="1"/>
</dbReference>
<gene>
    <name evidence="1" type="ORF">GCM10009765_32410</name>
</gene>
<protein>
    <submittedName>
        <fullName evidence="1">DinB family protein</fullName>
    </submittedName>
</protein>
<proteinExistence type="predicted"/>
<evidence type="ECO:0000313" key="1">
    <source>
        <dbReference type="EMBL" id="GAA1680740.1"/>
    </source>
</evidence>
<evidence type="ECO:0000313" key="2">
    <source>
        <dbReference type="Proteomes" id="UP001500618"/>
    </source>
</evidence>
<sequence length="168" mass="19210">MTRTDLPEGPLDERNVLTTLLDYTRATVRAKCEGVSEEHARSIQLPGSPLMTLSGLVNHVRWVEYHWIEVILLGGSDAAPWTDEDPDREFRIAVDFPIGQLLDEYDEQSRRYNELFAGMDLETESKGTIRSGRRINLRWILFHLVEEIARHNGHLDIIREIADGTVGD</sequence>
<accession>A0ABP4T1F0</accession>
<name>A0ABP4T1F0_9ACTN</name>
<keyword evidence="2" id="KW-1185">Reference proteome</keyword>
<dbReference type="SUPFAM" id="SSF109854">
    <property type="entry name" value="DinB/YfiT-like putative metalloenzymes"/>
    <property type="match status" value="1"/>
</dbReference>
<comment type="caution">
    <text evidence="1">The sequence shown here is derived from an EMBL/GenBank/DDBJ whole genome shotgun (WGS) entry which is preliminary data.</text>
</comment>
<organism evidence="1 2">
    <name type="scientific">Fodinicola feengrottensis</name>
    <dbReference type="NCBI Taxonomy" id="435914"/>
    <lineage>
        <taxon>Bacteria</taxon>
        <taxon>Bacillati</taxon>
        <taxon>Actinomycetota</taxon>
        <taxon>Actinomycetes</taxon>
        <taxon>Mycobacteriales</taxon>
        <taxon>Fodinicola</taxon>
    </lineage>
</organism>